<evidence type="ECO:0000313" key="2">
    <source>
        <dbReference type="EMBL" id="KAK8069686.1"/>
    </source>
</evidence>
<organism evidence="2 3">
    <name type="scientific">Apiospora phragmitis</name>
    <dbReference type="NCBI Taxonomy" id="2905665"/>
    <lineage>
        <taxon>Eukaryota</taxon>
        <taxon>Fungi</taxon>
        <taxon>Dikarya</taxon>
        <taxon>Ascomycota</taxon>
        <taxon>Pezizomycotina</taxon>
        <taxon>Sordariomycetes</taxon>
        <taxon>Xylariomycetidae</taxon>
        <taxon>Amphisphaeriales</taxon>
        <taxon>Apiosporaceae</taxon>
        <taxon>Apiospora</taxon>
    </lineage>
</organism>
<dbReference type="Proteomes" id="UP001480595">
    <property type="component" value="Unassembled WGS sequence"/>
</dbReference>
<protein>
    <submittedName>
        <fullName evidence="2">Uncharacterized protein</fullName>
    </submittedName>
</protein>
<feature type="compositionally biased region" description="Polar residues" evidence="1">
    <location>
        <begin position="49"/>
        <end position="62"/>
    </location>
</feature>
<dbReference type="GeneID" id="92090774"/>
<proteinExistence type="predicted"/>
<feature type="region of interest" description="Disordered" evidence="1">
    <location>
        <begin position="31"/>
        <end position="80"/>
    </location>
</feature>
<reference evidence="2 3" key="1">
    <citation type="submission" date="2023-01" db="EMBL/GenBank/DDBJ databases">
        <title>Analysis of 21 Apiospora genomes using comparative genomics revels a genus with tremendous synthesis potential of carbohydrate active enzymes and secondary metabolites.</title>
        <authorList>
            <person name="Sorensen T."/>
        </authorList>
    </citation>
    <scope>NUCLEOTIDE SEQUENCE [LARGE SCALE GENOMIC DNA]</scope>
    <source>
        <strain evidence="2 3">CBS 135458</strain>
    </source>
</reference>
<keyword evidence="3" id="KW-1185">Reference proteome</keyword>
<evidence type="ECO:0000313" key="3">
    <source>
        <dbReference type="Proteomes" id="UP001480595"/>
    </source>
</evidence>
<sequence>MRLVKVFPDYGDLHNHEFQFKTTITGLFTPTSTMQHDHGRLGSPPPTNLEPSNFTPDQAENDSGSDRHCPQPSDVNDEYTVDSENENDMLQLLNSAEACIETQIETQIPPSSVLNRWGRELKICRCDHKATGEEDFLDEDVDWDAVYSISASIPKYTSMVGSQEREEPCAGVIVPTSLQPLPCDMGEDGPRPLAPFTRSRFPGKVHDGSVLQGLSSDVVLRACFRIEELLEQAAHCYNHHQEVVFELYGKVKYSKREGLAGKQYFLVVDLFEDQEPGLLGMVSRWRPGDLKDRQGQAFLGINSHKMCRCLCKAKRDSKKETGWVLNILNIREADWDEIRYAKMILGEDCGGRTDE</sequence>
<name>A0ABR1VEP0_9PEZI</name>
<evidence type="ECO:0000256" key="1">
    <source>
        <dbReference type="SAM" id="MobiDB-lite"/>
    </source>
</evidence>
<dbReference type="EMBL" id="JAQQWL010000006">
    <property type="protein sequence ID" value="KAK8069686.1"/>
    <property type="molecule type" value="Genomic_DNA"/>
</dbReference>
<dbReference type="RefSeq" id="XP_066716980.1">
    <property type="nucleotide sequence ID" value="XM_066857711.1"/>
</dbReference>
<comment type="caution">
    <text evidence="2">The sequence shown here is derived from an EMBL/GenBank/DDBJ whole genome shotgun (WGS) entry which is preliminary data.</text>
</comment>
<accession>A0ABR1VEP0</accession>
<gene>
    <name evidence="2" type="ORF">PG994_006302</name>
</gene>